<gene>
    <name evidence="2" type="ORF">TIFTF001_009431</name>
</gene>
<keyword evidence="3" id="KW-1185">Reference proteome</keyword>
<reference evidence="2" key="1">
    <citation type="submission" date="2023-07" db="EMBL/GenBank/DDBJ databases">
        <title>draft genome sequence of fig (Ficus carica).</title>
        <authorList>
            <person name="Takahashi T."/>
            <person name="Nishimura K."/>
        </authorList>
    </citation>
    <scope>NUCLEOTIDE SEQUENCE</scope>
</reference>
<feature type="compositionally biased region" description="Polar residues" evidence="1">
    <location>
        <begin position="42"/>
        <end position="60"/>
    </location>
</feature>
<evidence type="ECO:0000313" key="2">
    <source>
        <dbReference type="EMBL" id="GMN40214.1"/>
    </source>
</evidence>
<organism evidence="2 3">
    <name type="scientific">Ficus carica</name>
    <name type="common">Common fig</name>
    <dbReference type="NCBI Taxonomy" id="3494"/>
    <lineage>
        <taxon>Eukaryota</taxon>
        <taxon>Viridiplantae</taxon>
        <taxon>Streptophyta</taxon>
        <taxon>Embryophyta</taxon>
        <taxon>Tracheophyta</taxon>
        <taxon>Spermatophyta</taxon>
        <taxon>Magnoliopsida</taxon>
        <taxon>eudicotyledons</taxon>
        <taxon>Gunneridae</taxon>
        <taxon>Pentapetalae</taxon>
        <taxon>rosids</taxon>
        <taxon>fabids</taxon>
        <taxon>Rosales</taxon>
        <taxon>Moraceae</taxon>
        <taxon>Ficeae</taxon>
        <taxon>Ficus</taxon>
    </lineage>
</organism>
<dbReference type="AlphaFoldDB" id="A0AA87ZN45"/>
<evidence type="ECO:0000313" key="3">
    <source>
        <dbReference type="Proteomes" id="UP001187192"/>
    </source>
</evidence>
<name>A0AA87ZN45_FICCA</name>
<feature type="compositionally biased region" description="Basic and acidic residues" evidence="1">
    <location>
        <begin position="1"/>
        <end position="28"/>
    </location>
</feature>
<dbReference type="EMBL" id="BTGU01000010">
    <property type="protein sequence ID" value="GMN40214.1"/>
    <property type="molecule type" value="Genomic_DNA"/>
</dbReference>
<proteinExistence type="predicted"/>
<feature type="region of interest" description="Disordered" evidence="1">
    <location>
        <begin position="1"/>
        <end position="60"/>
    </location>
</feature>
<dbReference type="Proteomes" id="UP001187192">
    <property type="component" value="Unassembled WGS sequence"/>
</dbReference>
<sequence length="60" mass="7132">MKQKETRRGSRAKREREREKARRERDAEQADLESTEPRDRSSLQSLRDQSKPLTCLTSRS</sequence>
<accession>A0AA87ZN45</accession>
<comment type="caution">
    <text evidence="2">The sequence shown here is derived from an EMBL/GenBank/DDBJ whole genome shotgun (WGS) entry which is preliminary data.</text>
</comment>
<evidence type="ECO:0000256" key="1">
    <source>
        <dbReference type="SAM" id="MobiDB-lite"/>
    </source>
</evidence>
<protein>
    <submittedName>
        <fullName evidence="2">Uncharacterized protein</fullName>
    </submittedName>
</protein>